<dbReference type="WBParaSite" id="SSTP_0001210100.1">
    <property type="protein sequence ID" value="SSTP_0001210100.1"/>
    <property type="gene ID" value="SSTP_0001210100"/>
</dbReference>
<evidence type="ECO:0000256" key="1">
    <source>
        <dbReference type="SAM" id="MobiDB-lite"/>
    </source>
</evidence>
<sequence length="82" mass="9708">MKFIIFLFIIIIILNEILCFNKKKVLVTKQSYAKIGAPRLIREPDDFPGIRKKSKKDQKQRNLRKNSKKKIPKIKKISQINL</sequence>
<evidence type="ECO:0000256" key="2">
    <source>
        <dbReference type="SAM" id="SignalP"/>
    </source>
</evidence>
<reference evidence="3" key="1">
    <citation type="submission" date="2015-08" db="UniProtKB">
        <authorList>
            <consortium name="WormBaseParasite"/>
        </authorList>
    </citation>
    <scope>IDENTIFICATION</scope>
</reference>
<proteinExistence type="predicted"/>
<dbReference type="AlphaFoldDB" id="A0A0K0ERM1"/>
<name>A0A0K0ERM1_STRER</name>
<protein>
    <submittedName>
        <fullName evidence="3">Uncharacterized protein</fullName>
    </submittedName>
</protein>
<feature type="compositionally biased region" description="Basic residues" evidence="1">
    <location>
        <begin position="50"/>
        <end position="76"/>
    </location>
</feature>
<keyword evidence="2" id="KW-0732">Signal</keyword>
<feature type="chain" id="PRO_5005328501" evidence="2">
    <location>
        <begin position="20"/>
        <end position="82"/>
    </location>
</feature>
<feature type="signal peptide" evidence="2">
    <location>
        <begin position="1"/>
        <end position="19"/>
    </location>
</feature>
<organism evidence="3">
    <name type="scientific">Strongyloides stercoralis</name>
    <name type="common">Threadworm</name>
    <dbReference type="NCBI Taxonomy" id="6248"/>
    <lineage>
        <taxon>Eukaryota</taxon>
        <taxon>Metazoa</taxon>
        <taxon>Ecdysozoa</taxon>
        <taxon>Nematoda</taxon>
        <taxon>Chromadorea</taxon>
        <taxon>Rhabditida</taxon>
        <taxon>Tylenchina</taxon>
        <taxon>Panagrolaimomorpha</taxon>
        <taxon>Strongyloidoidea</taxon>
        <taxon>Strongyloididae</taxon>
        <taxon>Strongyloides</taxon>
    </lineage>
</organism>
<evidence type="ECO:0000313" key="3">
    <source>
        <dbReference type="WBParaSite" id="SSTP_0001210100.1"/>
    </source>
</evidence>
<feature type="region of interest" description="Disordered" evidence="1">
    <location>
        <begin position="43"/>
        <end position="82"/>
    </location>
</feature>
<accession>A0A0K0ERM1</accession>